<sequence>MAYKHTNSKGVTYYLHKTEVTLRGGKTQTIYFFAKVEKNDKGTPCDLPEDRIVKENPRNGFLTISKKK</sequence>
<dbReference type="Proteomes" id="UP000310639">
    <property type="component" value="Chromosome"/>
</dbReference>
<organism evidence="1 2">
    <name type="scientific">Candidatus Nanosynbacter featherlites</name>
    <dbReference type="NCBI Taxonomy" id="2572088"/>
    <lineage>
        <taxon>Bacteria</taxon>
        <taxon>Candidatus Saccharimonadota</taxon>
        <taxon>Candidatus Saccharimonadia</taxon>
        <taxon>Candidatus Nanosynbacterales</taxon>
        <taxon>Candidatus Nanosynbacteraceae</taxon>
        <taxon>Candidatus Nanosynbacter</taxon>
    </lineage>
</organism>
<dbReference type="OrthoDB" id="9800767at2"/>
<evidence type="ECO:0000313" key="2">
    <source>
        <dbReference type="Proteomes" id="UP000310639"/>
    </source>
</evidence>
<reference evidence="1 2" key="1">
    <citation type="submission" date="2019-04" db="EMBL/GenBank/DDBJ databases">
        <title>Saccharibacteria TM7 genomes.</title>
        <authorList>
            <person name="Bor B."/>
            <person name="He X."/>
            <person name="Chen T."/>
            <person name="Dewhirst F.E."/>
        </authorList>
    </citation>
    <scope>NUCLEOTIDE SEQUENCE [LARGE SCALE GENOMIC DNA]</scope>
    <source>
        <strain evidence="1 2">BB001</strain>
    </source>
</reference>
<dbReference type="KEGG" id="nft:FBF37_03460"/>
<keyword evidence="2" id="KW-1185">Reference proteome</keyword>
<proteinExistence type="predicted"/>
<dbReference type="AlphaFoldDB" id="A0A4P9A3V3"/>
<dbReference type="RefSeq" id="WP_138079506.1">
    <property type="nucleotide sequence ID" value="NZ_CP040004.1"/>
</dbReference>
<accession>A0A4P9A3V3</accession>
<protein>
    <submittedName>
        <fullName evidence="1">Uncharacterized protein</fullName>
    </submittedName>
</protein>
<name>A0A4P9A3V3_9BACT</name>
<dbReference type="EMBL" id="CP040004">
    <property type="protein sequence ID" value="QCT42492.1"/>
    <property type="molecule type" value="Genomic_DNA"/>
</dbReference>
<gene>
    <name evidence="1" type="ORF">FBF37_03460</name>
</gene>
<evidence type="ECO:0000313" key="1">
    <source>
        <dbReference type="EMBL" id="QCT42492.1"/>
    </source>
</evidence>